<dbReference type="InterPro" id="IPR003730">
    <property type="entry name" value="Cu_polyphenol_OxRdtase"/>
</dbReference>
<dbReference type="CDD" id="cd16833">
    <property type="entry name" value="YfiH"/>
    <property type="match status" value="1"/>
</dbReference>
<dbReference type="PANTHER" id="PTHR30616:SF2">
    <property type="entry name" value="PURINE NUCLEOSIDE PHOSPHORYLASE LACC1"/>
    <property type="match status" value="1"/>
</dbReference>
<evidence type="ECO:0000256" key="10">
    <source>
        <dbReference type="RuleBase" id="RU361274"/>
    </source>
</evidence>
<dbReference type="GO" id="GO:0005507">
    <property type="term" value="F:copper ion binding"/>
    <property type="evidence" value="ECO:0007669"/>
    <property type="project" value="TreeGrafter"/>
</dbReference>
<dbReference type="GO" id="GO:0016787">
    <property type="term" value="F:hydrolase activity"/>
    <property type="evidence" value="ECO:0007669"/>
    <property type="project" value="UniProtKB-KW"/>
</dbReference>
<keyword evidence="12" id="KW-1185">Reference proteome</keyword>
<evidence type="ECO:0000256" key="2">
    <source>
        <dbReference type="ARBA" id="ARBA00007353"/>
    </source>
</evidence>
<comment type="catalytic activity">
    <reaction evidence="1">
        <text>inosine + phosphate = alpha-D-ribose 1-phosphate + hypoxanthine</text>
        <dbReference type="Rhea" id="RHEA:27646"/>
        <dbReference type="ChEBI" id="CHEBI:17368"/>
        <dbReference type="ChEBI" id="CHEBI:17596"/>
        <dbReference type="ChEBI" id="CHEBI:43474"/>
        <dbReference type="ChEBI" id="CHEBI:57720"/>
        <dbReference type="EC" id="2.4.2.1"/>
    </reaction>
    <physiologicalReaction direction="left-to-right" evidence="1">
        <dbReference type="Rhea" id="RHEA:27647"/>
    </physiologicalReaction>
</comment>
<dbReference type="Proteomes" id="UP000199495">
    <property type="component" value="Unassembled WGS sequence"/>
</dbReference>
<proteinExistence type="inferred from homology"/>
<keyword evidence="3" id="KW-0808">Transferase</keyword>
<sequence>MHPPLEKSPALTTASGIRHGFFGRRGGVSEGEFASLNASSAVGDDTANVVENIHRAVMALKGGPIEVALARQVHGTDVLVVDDRYDFAKRPEADAMVTKRSGIALGILTADCVPVLLADPESGIVGAAHAGWKGAADGIVERTVEAMVALGATQSAIIAAIGPAISAENYEIGNEMAADIESRFPDAAPFVLKDGWPRPHFDVPGLVLSQLRALGIGAVEQVGDCTYAHPELYFSHRHATHNDTRAGRQIALIARG</sequence>
<dbReference type="EMBL" id="FNCS01000003">
    <property type="protein sequence ID" value="SDG50035.1"/>
    <property type="molecule type" value="Genomic_DNA"/>
</dbReference>
<dbReference type="PANTHER" id="PTHR30616">
    <property type="entry name" value="UNCHARACTERIZED PROTEIN YFIH"/>
    <property type="match status" value="1"/>
</dbReference>
<dbReference type="STRING" id="440168.SAMN04487974_103228"/>
<dbReference type="Pfam" id="PF02578">
    <property type="entry name" value="Cu-oxidase_4"/>
    <property type="match status" value="1"/>
</dbReference>
<dbReference type="InterPro" id="IPR038371">
    <property type="entry name" value="Cu_polyphenol_OxRdtase_sf"/>
</dbReference>
<comment type="catalytic activity">
    <reaction evidence="7">
        <text>adenosine + H2O + H(+) = inosine + NH4(+)</text>
        <dbReference type="Rhea" id="RHEA:24408"/>
        <dbReference type="ChEBI" id="CHEBI:15377"/>
        <dbReference type="ChEBI" id="CHEBI:15378"/>
        <dbReference type="ChEBI" id="CHEBI:16335"/>
        <dbReference type="ChEBI" id="CHEBI:17596"/>
        <dbReference type="ChEBI" id="CHEBI:28938"/>
        <dbReference type="EC" id="3.5.4.4"/>
    </reaction>
    <physiologicalReaction direction="left-to-right" evidence="7">
        <dbReference type="Rhea" id="RHEA:24409"/>
    </physiologicalReaction>
</comment>
<dbReference type="RefSeq" id="WP_090594301.1">
    <property type="nucleotide sequence ID" value="NZ_FNCS01000003.1"/>
</dbReference>
<evidence type="ECO:0000313" key="11">
    <source>
        <dbReference type="EMBL" id="SDG50035.1"/>
    </source>
</evidence>
<evidence type="ECO:0000256" key="4">
    <source>
        <dbReference type="ARBA" id="ARBA00022723"/>
    </source>
</evidence>
<reference evidence="11 12" key="1">
    <citation type="submission" date="2016-10" db="EMBL/GenBank/DDBJ databases">
        <authorList>
            <person name="de Groot N.N."/>
        </authorList>
    </citation>
    <scope>NUCLEOTIDE SEQUENCE [LARGE SCALE GENOMIC DNA]</scope>
    <source>
        <strain evidence="11 12">CGMCC 1.10267</strain>
    </source>
</reference>
<evidence type="ECO:0000256" key="3">
    <source>
        <dbReference type="ARBA" id="ARBA00022679"/>
    </source>
</evidence>
<dbReference type="GO" id="GO:0017061">
    <property type="term" value="F:S-methyl-5-thioadenosine phosphorylase activity"/>
    <property type="evidence" value="ECO:0007669"/>
    <property type="project" value="UniProtKB-EC"/>
</dbReference>
<comment type="catalytic activity">
    <reaction evidence="9">
        <text>S-methyl-5'-thioadenosine + phosphate = 5-(methylsulfanyl)-alpha-D-ribose 1-phosphate + adenine</text>
        <dbReference type="Rhea" id="RHEA:11852"/>
        <dbReference type="ChEBI" id="CHEBI:16708"/>
        <dbReference type="ChEBI" id="CHEBI:17509"/>
        <dbReference type="ChEBI" id="CHEBI:43474"/>
        <dbReference type="ChEBI" id="CHEBI:58533"/>
        <dbReference type="EC" id="2.4.2.28"/>
    </reaction>
    <physiologicalReaction direction="left-to-right" evidence="9">
        <dbReference type="Rhea" id="RHEA:11853"/>
    </physiologicalReaction>
</comment>
<evidence type="ECO:0000256" key="8">
    <source>
        <dbReference type="ARBA" id="ARBA00048968"/>
    </source>
</evidence>
<dbReference type="OrthoDB" id="4279at2"/>
<keyword evidence="6" id="KW-0862">Zinc</keyword>
<evidence type="ECO:0000256" key="9">
    <source>
        <dbReference type="ARBA" id="ARBA00049893"/>
    </source>
</evidence>
<evidence type="ECO:0000256" key="6">
    <source>
        <dbReference type="ARBA" id="ARBA00022833"/>
    </source>
</evidence>
<evidence type="ECO:0000256" key="7">
    <source>
        <dbReference type="ARBA" id="ARBA00047989"/>
    </source>
</evidence>
<dbReference type="Gene3D" id="3.60.140.10">
    <property type="entry name" value="CNF1/YfiH-like putative cysteine hydrolases"/>
    <property type="match status" value="1"/>
</dbReference>
<evidence type="ECO:0000256" key="1">
    <source>
        <dbReference type="ARBA" id="ARBA00000553"/>
    </source>
</evidence>
<accession>A0A1G7UQZ2</accession>
<evidence type="ECO:0000256" key="5">
    <source>
        <dbReference type="ARBA" id="ARBA00022801"/>
    </source>
</evidence>
<gene>
    <name evidence="11" type="ORF">SAMN04487974_103228</name>
</gene>
<comment type="similarity">
    <text evidence="2 10">Belongs to the purine nucleoside phosphorylase YfiH/LACC1 family.</text>
</comment>
<dbReference type="SUPFAM" id="SSF64438">
    <property type="entry name" value="CNF1/YfiH-like putative cysteine hydrolases"/>
    <property type="match status" value="1"/>
</dbReference>
<organism evidence="11 12">
    <name type="scientific">Pelagibacterium luteolum</name>
    <dbReference type="NCBI Taxonomy" id="440168"/>
    <lineage>
        <taxon>Bacteria</taxon>
        <taxon>Pseudomonadati</taxon>
        <taxon>Pseudomonadota</taxon>
        <taxon>Alphaproteobacteria</taxon>
        <taxon>Hyphomicrobiales</taxon>
        <taxon>Devosiaceae</taxon>
        <taxon>Pelagibacterium</taxon>
    </lineage>
</organism>
<dbReference type="NCBIfam" id="TIGR00726">
    <property type="entry name" value="peptidoglycan editing factor PgeF"/>
    <property type="match status" value="1"/>
</dbReference>
<protein>
    <recommendedName>
        <fullName evidence="10">Purine nucleoside phosphorylase</fullName>
    </recommendedName>
</protein>
<comment type="catalytic activity">
    <reaction evidence="8">
        <text>adenosine + phosphate = alpha-D-ribose 1-phosphate + adenine</text>
        <dbReference type="Rhea" id="RHEA:27642"/>
        <dbReference type="ChEBI" id="CHEBI:16335"/>
        <dbReference type="ChEBI" id="CHEBI:16708"/>
        <dbReference type="ChEBI" id="CHEBI:43474"/>
        <dbReference type="ChEBI" id="CHEBI:57720"/>
        <dbReference type="EC" id="2.4.2.1"/>
    </reaction>
    <physiologicalReaction direction="left-to-right" evidence="8">
        <dbReference type="Rhea" id="RHEA:27643"/>
    </physiologicalReaction>
</comment>
<evidence type="ECO:0000313" key="12">
    <source>
        <dbReference type="Proteomes" id="UP000199495"/>
    </source>
</evidence>
<keyword evidence="4" id="KW-0479">Metal-binding</keyword>
<dbReference type="InterPro" id="IPR011324">
    <property type="entry name" value="Cytotoxic_necrot_fac-like_cat"/>
</dbReference>
<keyword evidence="5" id="KW-0378">Hydrolase</keyword>
<dbReference type="AlphaFoldDB" id="A0A1G7UQZ2"/>
<name>A0A1G7UQZ2_9HYPH</name>